<keyword evidence="2" id="KW-1185">Reference proteome</keyword>
<reference evidence="1 2" key="1">
    <citation type="submission" date="2024-02" db="EMBL/GenBank/DDBJ databases">
        <authorList>
            <person name="Chen Y."/>
            <person name="Shah S."/>
            <person name="Dougan E. K."/>
            <person name="Thang M."/>
            <person name="Chan C."/>
        </authorList>
    </citation>
    <scope>NUCLEOTIDE SEQUENCE [LARGE SCALE GENOMIC DNA]</scope>
</reference>
<comment type="caution">
    <text evidence="1">The sequence shown here is derived from an EMBL/GenBank/DDBJ whole genome shotgun (WGS) entry which is preliminary data.</text>
</comment>
<organism evidence="1 2">
    <name type="scientific">Durusdinium trenchii</name>
    <dbReference type="NCBI Taxonomy" id="1381693"/>
    <lineage>
        <taxon>Eukaryota</taxon>
        <taxon>Sar</taxon>
        <taxon>Alveolata</taxon>
        <taxon>Dinophyceae</taxon>
        <taxon>Suessiales</taxon>
        <taxon>Symbiodiniaceae</taxon>
        <taxon>Durusdinium</taxon>
    </lineage>
</organism>
<protein>
    <submittedName>
        <fullName evidence="1">Uncharacterized protein</fullName>
    </submittedName>
</protein>
<dbReference type="Proteomes" id="UP001642464">
    <property type="component" value="Unassembled WGS sequence"/>
</dbReference>
<dbReference type="EMBL" id="CAXAMM010002392">
    <property type="protein sequence ID" value="CAK8995996.1"/>
    <property type="molecule type" value="Genomic_DNA"/>
</dbReference>
<evidence type="ECO:0000313" key="2">
    <source>
        <dbReference type="Proteomes" id="UP001642464"/>
    </source>
</evidence>
<evidence type="ECO:0000313" key="1">
    <source>
        <dbReference type="EMBL" id="CAK8995996.1"/>
    </source>
</evidence>
<proteinExistence type="predicted"/>
<gene>
    <name evidence="1" type="ORF">SCF082_LOCUS4599</name>
</gene>
<name>A0ABP0I0B1_9DINO</name>
<sequence length="255" mass="27673">MAGMGYGATLVACRGEERLVEIDVVGLDGSSFRLGPVSESLTGAQLLQRIAQLVPKVAGRVRVQNGSEALSLQKTLKEQDLVGESPCVSYIYEPSSLQDAWNLLQGLPADDPALRALEGISHMEGVEAARLNELRILPQSLRSLSFCDHLNQCQMEHVQWPSGLQRLVLGDGFNKRLDHVAWPSSLCSLTLSASFNQTVEGVRWLDNLRTLTFGIALLGLPESMFASVLILPPCKVLSQPCALASHGLTCPWLAE</sequence>
<accession>A0ABP0I0B1</accession>